<sequence>MKHHPDISNETSFELELYLKEINKAYNLLKKERSKIIYDKFCESSNYNKESFNKLSCDSLINKKDNKVDGEDIFLICGVSLEQISENKSIKIRYNALVECLNCNNMGRIPATNSIKYDNYKELGMFSGWQEVPTNTQNPSSCEETGLVNVVKCSKCNANGRILGKRIIEFKANTKTKEGSFICFNKKGEAGMQGGLTGNLQVKTITKSHEFYIKNSLNLYCIIQIKPITAMIGGRIILTTITKSLLSIIVPKQNWNGLYLTENGKGLMDGNGNIGNINIRLILKHSSYRIITSFKLSTRTLIALYKVNRSLEMSFIKTNNNDTSHLYFKSMVLEGISSSINGWNVKDSK</sequence>
<feature type="domain" description="J" evidence="1">
    <location>
        <begin position="1"/>
        <end position="42"/>
    </location>
</feature>
<dbReference type="PROSITE" id="PS50076">
    <property type="entry name" value="DNAJ_2"/>
    <property type="match status" value="1"/>
</dbReference>
<dbReference type="Proteomes" id="UP000229529">
    <property type="component" value="Unassembled WGS sequence"/>
</dbReference>
<name>A0ABX4MHE6_9HYPH</name>
<organism evidence="2 3">
    <name type="scientific">Candidatus Hodgkinia cicadicola</name>
    <dbReference type="NCBI Taxonomy" id="573658"/>
    <lineage>
        <taxon>Bacteria</taxon>
        <taxon>Pseudomonadati</taxon>
        <taxon>Pseudomonadota</taxon>
        <taxon>Alphaproteobacteria</taxon>
        <taxon>Hyphomicrobiales</taxon>
        <taxon>Candidatus Hodgkinia</taxon>
    </lineage>
</organism>
<dbReference type="PANTHER" id="PTHR43096:SF66">
    <property type="entry name" value="DNAJ-RELATED PROTEIN RSP1"/>
    <property type="match status" value="1"/>
</dbReference>
<dbReference type="SUPFAM" id="SSF46565">
    <property type="entry name" value="Chaperone J-domain"/>
    <property type="match status" value="1"/>
</dbReference>
<dbReference type="Pfam" id="PF01556">
    <property type="entry name" value="DnaJ_C"/>
    <property type="match status" value="1"/>
</dbReference>
<dbReference type="InterPro" id="IPR008971">
    <property type="entry name" value="HSP40/DnaJ_pept-bd"/>
</dbReference>
<dbReference type="PANTHER" id="PTHR43096">
    <property type="entry name" value="DNAJ HOMOLOG 1, MITOCHONDRIAL-RELATED"/>
    <property type="match status" value="1"/>
</dbReference>
<dbReference type="SUPFAM" id="SSF49493">
    <property type="entry name" value="HSP40/DnaJ peptide-binding domain"/>
    <property type="match status" value="1"/>
</dbReference>
<dbReference type="InterPro" id="IPR036869">
    <property type="entry name" value="J_dom_sf"/>
</dbReference>
<dbReference type="InterPro" id="IPR001623">
    <property type="entry name" value="DnaJ_domain"/>
</dbReference>
<evidence type="ECO:0000259" key="1">
    <source>
        <dbReference type="PROSITE" id="PS50076"/>
    </source>
</evidence>
<dbReference type="InterPro" id="IPR002939">
    <property type="entry name" value="DnaJ_C"/>
</dbReference>
<evidence type="ECO:0000313" key="2">
    <source>
        <dbReference type="EMBL" id="PIM96412.1"/>
    </source>
</evidence>
<evidence type="ECO:0000313" key="3">
    <source>
        <dbReference type="Proteomes" id="UP000229529"/>
    </source>
</evidence>
<dbReference type="Gene3D" id="2.60.260.20">
    <property type="entry name" value="Urease metallochaperone UreE, N-terminal domain"/>
    <property type="match status" value="1"/>
</dbReference>
<proteinExistence type="predicted"/>
<dbReference type="Gene3D" id="2.10.230.10">
    <property type="entry name" value="Heat shock protein DnaJ, cysteine-rich domain"/>
    <property type="match status" value="1"/>
</dbReference>
<protein>
    <submittedName>
        <fullName evidence="2">Chaperone protein DnaJ</fullName>
    </submittedName>
</protein>
<gene>
    <name evidence="2" type="primary">dnaJ</name>
    <name evidence="2" type="ORF">alecur_87</name>
</gene>
<accession>A0ABX4MHE6</accession>
<comment type="caution">
    <text evidence="2">The sequence shown here is derived from an EMBL/GenBank/DDBJ whole genome shotgun (WGS) entry which is preliminary data.</text>
</comment>
<dbReference type="EMBL" id="NXGS01000060">
    <property type="protein sequence ID" value="PIM96412.1"/>
    <property type="molecule type" value="Genomic_DNA"/>
</dbReference>
<keyword evidence="3" id="KW-1185">Reference proteome</keyword>
<reference evidence="2" key="1">
    <citation type="submission" date="2017-09" db="EMBL/GenBank/DDBJ databases">
        <authorList>
            <person name="Campbell M.A."/>
            <person name="Lukasik P."/>
            <person name="Simon C."/>
            <person name="McCutcheon J.P."/>
        </authorList>
    </citation>
    <scope>NUCLEOTIDE SEQUENCE [LARGE SCALE GENOMIC DNA]</scope>
    <source>
        <strain evidence="2">ALECUR</strain>
    </source>
</reference>